<dbReference type="RefSeq" id="XP_006559666.1">
    <property type="nucleotide sequence ID" value="XM_006559603.3"/>
</dbReference>
<keyword evidence="2" id="KW-0687">Ribonucleoprotein</keyword>
<dbReference type="Gene3D" id="3.30.70.600">
    <property type="entry name" value="Ribosomal protein S10 domain"/>
    <property type="match status" value="1"/>
</dbReference>
<dbReference type="PANTHER" id="PTHR13473:SF0">
    <property type="entry name" value="LARGE RIBOSOMAL SUBUNIT PROTEIN ML48"/>
    <property type="match status" value="1"/>
</dbReference>
<dbReference type="SMART" id="SM01403">
    <property type="entry name" value="Ribosomal_S10"/>
    <property type="match status" value="1"/>
</dbReference>
<keyword evidence="5" id="KW-1185">Reference proteome</keyword>
<reference evidence="6 7" key="2">
    <citation type="submission" date="2025-04" db="UniProtKB">
        <authorList>
            <consortium name="RefSeq"/>
        </authorList>
    </citation>
    <scope>IDENTIFICATION</scope>
    <source>
        <strain evidence="6 7">DH4</strain>
        <tissue evidence="6 7">Whole body</tissue>
    </source>
</reference>
<dbReference type="OMA" id="IRVSECW"/>
<evidence type="ECO:0000256" key="1">
    <source>
        <dbReference type="ARBA" id="ARBA00022980"/>
    </source>
</evidence>
<evidence type="ECO:0000259" key="3">
    <source>
        <dbReference type="SMART" id="SM01403"/>
    </source>
</evidence>
<dbReference type="Proteomes" id="UP000005203">
    <property type="component" value="Linkage group LG8"/>
</dbReference>
<accession>A0A7M7GPZ9</accession>
<dbReference type="EnsemblMetazoa" id="XM_006559603">
    <property type="protein sequence ID" value="XP_006559666"/>
    <property type="gene ID" value="LOC726617"/>
</dbReference>
<dbReference type="GO" id="GO:0005761">
    <property type="term" value="C:mitochondrial ribosome"/>
    <property type="evidence" value="ECO:0007669"/>
    <property type="project" value="InterPro"/>
</dbReference>
<accession>A0A8B6YTG6</accession>
<accession>A0A7M7LQE6</accession>
<dbReference type="SUPFAM" id="SSF54999">
    <property type="entry name" value="Ribosomal protein S10"/>
    <property type="match status" value="1"/>
</dbReference>
<evidence type="ECO:0000313" key="6">
    <source>
        <dbReference type="RefSeq" id="XP_006559666.1"/>
    </source>
</evidence>
<evidence type="ECO:0000313" key="7">
    <source>
        <dbReference type="RefSeq" id="XP_006559667.1"/>
    </source>
</evidence>
<reference evidence="4" key="1">
    <citation type="submission" date="2021-01" db="UniProtKB">
        <authorList>
            <consortium name="EnsemblMetazoa"/>
        </authorList>
    </citation>
    <scope>IDENTIFICATION</scope>
    <source>
        <strain evidence="4">DH4</strain>
    </source>
</reference>
<evidence type="ECO:0000313" key="5">
    <source>
        <dbReference type="Proteomes" id="UP000005203"/>
    </source>
</evidence>
<sequence length="175" mass="20725">MILSVLKQFTTYYRCPLFNKGIRFYGIYEPPYLKKKEYEIPIYPVLNIQIKGYKYSLLESYQSFIHKIIKVFDITIDDSFAFPHKEFKIKKFKKNSSIIDAEYHLKIYERDIQISNVSSTICPIFIRILEATLPEGVSLSIHEYDPILKKKCAIPNKELLDLKAELQEMIKDRTK</sequence>
<dbReference type="InterPro" id="IPR027486">
    <property type="entry name" value="Ribosomal_uS10_dom"/>
</dbReference>
<dbReference type="OrthoDB" id="5984298at2759"/>
<feature type="domain" description="Small ribosomal subunit protein uS10" evidence="3">
    <location>
        <begin position="47"/>
        <end position="142"/>
    </location>
</feature>
<organism evidence="4">
    <name type="scientific">Apis mellifera</name>
    <name type="common">Honeybee</name>
    <dbReference type="NCBI Taxonomy" id="7460"/>
    <lineage>
        <taxon>Eukaryota</taxon>
        <taxon>Metazoa</taxon>
        <taxon>Ecdysozoa</taxon>
        <taxon>Arthropoda</taxon>
        <taxon>Hexapoda</taxon>
        <taxon>Insecta</taxon>
        <taxon>Pterygota</taxon>
        <taxon>Neoptera</taxon>
        <taxon>Endopterygota</taxon>
        <taxon>Hymenoptera</taxon>
        <taxon>Apocrita</taxon>
        <taxon>Aculeata</taxon>
        <taxon>Apoidea</taxon>
        <taxon>Anthophila</taxon>
        <taxon>Apidae</taxon>
        <taxon>Apis</taxon>
    </lineage>
</organism>
<evidence type="ECO:0000313" key="4">
    <source>
        <dbReference type="EnsemblMetazoa" id="XP_006559666"/>
    </source>
</evidence>
<dbReference type="InterPro" id="IPR036838">
    <property type="entry name" value="Ribosomal_uS10_dom_sf"/>
</dbReference>
<dbReference type="EnsemblMetazoa" id="XM_006559604">
    <property type="protein sequence ID" value="XP_006559667"/>
    <property type="gene ID" value="LOC726617"/>
</dbReference>
<dbReference type="Pfam" id="PF00338">
    <property type="entry name" value="Ribosomal_S10"/>
    <property type="match status" value="1"/>
</dbReference>
<dbReference type="GO" id="GO:1990904">
    <property type="term" value="C:ribonucleoprotein complex"/>
    <property type="evidence" value="ECO:0007669"/>
    <property type="project" value="UniProtKB-KW"/>
</dbReference>
<dbReference type="InterPro" id="IPR027487">
    <property type="entry name" value="Ribosomal_mL48"/>
</dbReference>
<name>A0A7M7LQE6_APIME</name>
<evidence type="ECO:0000256" key="2">
    <source>
        <dbReference type="ARBA" id="ARBA00023274"/>
    </source>
</evidence>
<accession>A0A8B6YTH2</accession>
<dbReference type="RefSeq" id="XP_006559667.1">
    <property type="nucleotide sequence ID" value="XM_006559604.3"/>
</dbReference>
<protein>
    <submittedName>
        <fullName evidence="6 7">39S ribosomal protein L48, mitochondrial</fullName>
    </submittedName>
</protein>
<dbReference type="AlphaFoldDB" id="A0A7M7LQE6"/>
<keyword evidence="1 6" id="KW-0689">Ribosomal protein</keyword>
<dbReference type="PANTHER" id="PTHR13473">
    <property type="entry name" value="MITOCHONDRIAL RIBOSOMAL PROTEIN L48"/>
    <property type="match status" value="1"/>
</dbReference>
<gene>
    <name evidence="4" type="primary">726617</name>
    <name evidence="6 7" type="synonym">LOC726617</name>
</gene>
<proteinExistence type="predicted"/>
<dbReference type="KEGG" id="ame:726617"/>